<evidence type="ECO:0000313" key="2">
    <source>
        <dbReference type="EMBL" id="QJR29185.1"/>
    </source>
</evidence>
<keyword evidence="3" id="KW-1185">Reference proteome</keyword>
<keyword evidence="1" id="KW-1133">Transmembrane helix</keyword>
<keyword evidence="1" id="KW-0812">Transmembrane</keyword>
<dbReference type="Proteomes" id="UP000501130">
    <property type="component" value="Chromosome"/>
</dbReference>
<evidence type="ECO:0000256" key="1">
    <source>
        <dbReference type="SAM" id="Phobius"/>
    </source>
</evidence>
<name>A0ABX6N464_9BURK</name>
<feature type="transmembrane region" description="Helical" evidence="1">
    <location>
        <begin position="193"/>
        <end position="212"/>
    </location>
</feature>
<dbReference type="RefSeq" id="WP_171098420.1">
    <property type="nucleotide sequence ID" value="NZ_CP053084.1"/>
</dbReference>
<feature type="transmembrane region" description="Helical" evidence="1">
    <location>
        <begin position="20"/>
        <end position="38"/>
    </location>
</feature>
<feature type="transmembrane region" description="Helical" evidence="1">
    <location>
        <begin position="50"/>
        <end position="70"/>
    </location>
</feature>
<reference evidence="2 3" key="1">
    <citation type="submission" date="2020-05" db="EMBL/GenBank/DDBJ databases">
        <title>Compete genome of Limnobacter sp. SAORIC-580.</title>
        <authorList>
            <person name="Song J."/>
            <person name="Cho J.-C."/>
        </authorList>
    </citation>
    <scope>NUCLEOTIDE SEQUENCE [LARGE SCALE GENOMIC DNA]</scope>
    <source>
        <strain evidence="2 3">SAORIC-580</strain>
    </source>
</reference>
<evidence type="ECO:0008006" key="4">
    <source>
        <dbReference type="Google" id="ProtNLM"/>
    </source>
</evidence>
<sequence length="234" mass="26360">MTLFNPNDFIALLSSPLKGFLFIFLVITVISICIYRPVRQLWLNGNNLKGFIFIAEILTAVGLVGLLTFAGRTRLDYLDHEATISLAKAETAFTTANKELLMPICDNFKDRSPTLINASHEFVCAVAREISQGIAPTLYLGSFEHHLNEITDEKISEQHSKELIKQARIFEQSKVAKNKSLVDKYLLSYDSPWLFILFCFLIAASGISLKLVRSFIEWTVPAPSKLSPFQVDKK</sequence>
<organism evidence="2 3">
    <name type="scientific">Limnobacter profundi</name>
    <dbReference type="NCBI Taxonomy" id="2732163"/>
    <lineage>
        <taxon>Bacteria</taxon>
        <taxon>Pseudomonadati</taxon>
        <taxon>Pseudomonadota</taxon>
        <taxon>Betaproteobacteria</taxon>
        <taxon>Burkholderiales</taxon>
        <taxon>Burkholderiaceae</taxon>
        <taxon>Limnobacter</taxon>
    </lineage>
</organism>
<proteinExistence type="predicted"/>
<keyword evidence="1" id="KW-0472">Membrane</keyword>
<dbReference type="EMBL" id="CP053084">
    <property type="protein sequence ID" value="QJR29185.1"/>
    <property type="molecule type" value="Genomic_DNA"/>
</dbReference>
<accession>A0ABX6N464</accession>
<evidence type="ECO:0000313" key="3">
    <source>
        <dbReference type="Proteomes" id="UP000501130"/>
    </source>
</evidence>
<gene>
    <name evidence="2" type="ORF">HKT17_05410</name>
</gene>
<protein>
    <recommendedName>
        <fullName evidence="4">DUF4239 domain-containing protein</fullName>
    </recommendedName>
</protein>